<evidence type="ECO:0000259" key="8">
    <source>
        <dbReference type="PROSITE" id="PS51352"/>
    </source>
</evidence>
<dbReference type="InterPro" id="IPR036249">
    <property type="entry name" value="Thioredoxin-like_sf"/>
</dbReference>
<dbReference type="PROSITE" id="PS51352">
    <property type="entry name" value="THIOREDOXIN_2"/>
    <property type="match status" value="1"/>
</dbReference>
<keyword evidence="5" id="KW-1015">Disulfide bond</keyword>
<evidence type="ECO:0000256" key="7">
    <source>
        <dbReference type="PIRSR" id="PIRSR000239-1"/>
    </source>
</evidence>
<dbReference type="PANTHER" id="PTHR10681:SF121">
    <property type="entry name" value="ALKYL HYDROPEROXIDE REDUCTASE C"/>
    <property type="match status" value="1"/>
</dbReference>
<dbReference type="Pfam" id="PF00578">
    <property type="entry name" value="AhpC-TSA"/>
    <property type="match status" value="1"/>
</dbReference>
<dbReference type="GO" id="GO:0042744">
    <property type="term" value="P:hydrogen peroxide catabolic process"/>
    <property type="evidence" value="ECO:0007669"/>
    <property type="project" value="TreeGrafter"/>
</dbReference>
<protein>
    <submittedName>
        <fullName evidence="9">Putative 2-cys peroxiredoxin</fullName>
        <ecNumber evidence="9">1.11.1.15</ecNumber>
    </submittedName>
</protein>
<comment type="similarity">
    <text evidence="1">Belongs to the peroxiredoxin family. AhpC/Prx1 subfamily.</text>
</comment>
<dbReference type="GO" id="GO:0005829">
    <property type="term" value="C:cytosol"/>
    <property type="evidence" value="ECO:0007669"/>
    <property type="project" value="TreeGrafter"/>
</dbReference>
<reference evidence="9 10" key="1">
    <citation type="submission" date="2018-06" db="EMBL/GenBank/DDBJ databases">
        <authorList>
            <consortium name="Pathogen Informatics"/>
            <person name="Doyle S."/>
        </authorList>
    </citation>
    <scope>NUCLEOTIDE SEQUENCE [LARGE SCALE GENOMIC DNA]</scope>
    <source>
        <strain evidence="9 10">NCTC7582</strain>
    </source>
</reference>
<evidence type="ECO:0000256" key="5">
    <source>
        <dbReference type="ARBA" id="ARBA00023157"/>
    </source>
</evidence>
<dbReference type="Proteomes" id="UP000251431">
    <property type="component" value="Unassembled WGS sequence"/>
</dbReference>
<gene>
    <name evidence="9" type="primary">ahpC</name>
    <name evidence="9" type="ORF">NCTC7582_02520</name>
</gene>
<keyword evidence="3" id="KW-0049">Antioxidant</keyword>
<dbReference type="InterPro" id="IPR000866">
    <property type="entry name" value="AhpC/TSA"/>
</dbReference>
<dbReference type="Gene3D" id="3.40.30.10">
    <property type="entry name" value="Glutaredoxin"/>
    <property type="match status" value="1"/>
</dbReference>
<dbReference type="GO" id="GO:0006979">
    <property type="term" value="P:response to oxidative stress"/>
    <property type="evidence" value="ECO:0007669"/>
    <property type="project" value="TreeGrafter"/>
</dbReference>
<evidence type="ECO:0000313" key="10">
    <source>
        <dbReference type="Proteomes" id="UP000251431"/>
    </source>
</evidence>
<dbReference type="AlphaFoldDB" id="A0A2X0XQ04"/>
<dbReference type="SUPFAM" id="SSF52833">
    <property type="entry name" value="Thioredoxin-like"/>
    <property type="match status" value="1"/>
</dbReference>
<name>A0A2X0XQ04_9BACI</name>
<dbReference type="EMBL" id="UAQE01000001">
    <property type="protein sequence ID" value="SPT99643.1"/>
    <property type="molecule type" value="Genomic_DNA"/>
</dbReference>
<feature type="domain" description="Thioredoxin" evidence="8">
    <location>
        <begin position="35"/>
        <end position="196"/>
    </location>
</feature>
<keyword evidence="6" id="KW-0676">Redox-active center</keyword>
<dbReference type="PANTHER" id="PTHR10681">
    <property type="entry name" value="THIOREDOXIN PEROXIDASE"/>
    <property type="match status" value="1"/>
</dbReference>
<dbReference type="GO" id="GO:0045454">
    <property type="term" value="P:cell redox homeostasis"/>
    <property type="evidence" value="ECO:0007669"/>
    <property type="project" value="TreeGrafter"/>
</dbReference>
<dbReference type="PIRSF" id="PIRSF000239">
    <property type="entry name" value="AHPC"/>
    <property type="match status" value="1"/>
</dbReference>
<proteinExistence type="inferred from homology"/>
<keyword evidence="2 9" id="KW-0575">Peroxidase</keyword>
<dbReference type="FunFam" id="3.40.30.10:FF:000101">
    <property type="entry name" value="2-cys peroxiredoxin"/>
    <property type="match status" value="1"/>
</dbReference>
<accession>A0A2X0XQ04</accession>
<dbReference type="InterPro" id="IPR013766">
    <property type="entry name" value="Thioredoxin_domain"/>
</dbReference>
<dbReference type="InterPro" id="IPR024706">
    <property type="entry name" value="Peroxiredoxin_AhpC-typ"/>
</dbReference>
<organism evidence="9 10">
    <name type="scientific">Lysinibacillus capsici</name>
    <dbReference type="NCBI Taxonomy" id="2115968"/>
    <lineage>
        <taxon>Bacteria</taxon>
        <taxon>Bacillati</taxon>
        <taxon>Bacillota</taxon>
        <taxon>Bacilli</taxon>
        <taxon>Bacillales</taxon>
        <taxon>Bacillaceae</taxon>
        <taxon>Lysinibacillus</taxon>
    </lineage>
</organism>
<sequence>MKNCGYSAIVEDEFASANGIYKLHIYSEGFIMAERMVGKQAPDFTMEAVLSDKSFGKVSLEDIKAQDKWTVLFFYPMDFTFVCPTEITAMSDRYDEFEDLDAEVIGVSTDTIHTHLAWINTDRTQNGLGELKYPLAADTNHQVSKEYGVLIEEEGIALRGLFIINPEGELKYQTVFDNNIGRDVDETLRVLQALQTGGLCPANWRPGQATL</sequence>
<evidence type="ECO:0000256" key="4">
    <source>
        <dbReference type="ARBA" id="ARBA00023002"/>
    </source>
</evidence>
<dbReference type="STRING" id="1421.A2J09_00360"/>
<evidence type="ECO:0000313" key="9">
    <source>
        <dbReference type="EMBL" id="SPT99643.1"/>
    </source>
</evidence>
<dbReference type="GO" id="GO:0033554">
    <property type="term" value="P:cellular response to stress"/>
    <property type="evidence" value="ECO:0007669"/>
    <property type="project" value="TreeGrafter"/>
</dbReference>
<dbReference type="GO" id="GO:0008379">
    <property type="term" value="F:thioredoxin peroxidase activity"/>
    <property type="evidence" value="ECO:0007669"/>
    <property type="project" value="TreeGrafter"/>
</dbReference>
<dbReference type="EC" id="1.11.1.15" evidence="9"/>
<evidence type="ECO:0000256" key="1">
    <source>
        <dbReference type="ARBA" id="ARBA00009796"/>
    </source>
</evidence>
<evidence type="ECO:0000256" key="2">
    <source>
        <dbReference type="ARBA" id="ARBA00022559"/>
    </source>
</evidence>
<evidence type="ECO:0000256" key="6">
    <source>
        <dbReference type="ARBA" id="ARBA00023284"/>
    </source>
</evidence>
<feature type="active site" description="Cysteine sulfenic acid (-SOH) intermediate; for peroxidase activity" evidence="7">
    <location>
        <position position="83"/>
    </location>
</feature>
<evidence type="ECO:0000256" key="3">
    <source>
        <dbReference type="ARBA" id="ARBA00022862"/>
    </source>
</evidence>
<dbReference type="InterPro" id="IPR050217">
    <property type="entry name" value="Peroxiredoxin"/>
</dbReference>
<keyword evidence="4 9" id="KW-0560">Oxidoreductase</keyword>
<dbReference type="CDD" id="cd03015">
    <property type="entry name" value="PRX_Typ2cys"/>
    <property type="match status" value="1"/>
</dbReference>